<sequence length="902" mass="95041">MDQTSLRDWESRCIQEEPPRCQAACPLHVDARAFLGHAAQGRWREARGVLERTMPLPGVLARLCEAPCQAACLRQEAGGTIAVGALERACAALSVPAADPRPLPGRGLRAAVLGGGLAALTVAWDLAKKGHAVTLAGWLEDGDKRGGESVAPAGEAGEADRAARMAATGRLAAIPPDVLPPDALRKELDRLAGLKVRFAAPVAPTAAVLEEMRAAHGAVFVAWSPAAARALGLPDRSRCDALTLAHPDLPGVFCGGWPVDGAAGAARSIDEAADGRHAATSMDRHLAGVSLAAGRERQGPFETRLFTSLEGVAAVAPVALPALSPAGQGAGGPALEAAEGPDASDSPDFPYREEASRCLQCQCLECVKVCPYLEKYGEYPKKHARRIYNNLAIVKGVHQANRFINSCSLCGLCGTVCPTGFDMAPLCHEARRTLVHDGKMPPSTHEFALDDMAFSNGPHAALLRAPAGAQTCAWLFLPGCQLAASAPDRVAQAWGMVADRLPGGTGIALRCCGAPALWAGRDDLAAAAAEELRDGWNAMGRPTLVVGCPSCATTLRTLLPDLPQTMLWSVLAEHGVGGQTTPAPEALTLHDPCAARGDEPLRTTVRGLLAARGVSVHEPDLTGPHTECCGYGGLMAEADPDLARTVIQRRADASDLPFVTYCAMCRDRLAEAGSPASHLLDLLLPPLPGGNPDPAAPGPHITARQENRARLRDRLLREVYGETPPDAAPEAVLRIGPDMRVVMERRRILDDDLRGVIAEAERAGRYFIDTDTGIRLACLRRVRVTHWVGYEPVSGGAGNGAGGDAVPVHTIRQAYAHRMVLPQGPPAGGWKESPHEPAYLPASGNWTCACGGAPRPLSVELTYLGSTFNVRLLTCPDCGQVLVDEALALGKMLEVEQLLEDK</sequence>
<dbReference type="SUPFAM" id="SSF46548">
    <property type="entry name" value="alpha-helical ferredoxin"/>
    <property type="match status" value="2"/>
</dbReference>
<dbReference type="Gene3D" id="1.10.1060.10">
    <property type="entry name" value="Alpha-helical ferredoxin"/>
    <property type="match status" value="2"/>
</dbReference>
<feature type="domain" description="4Fe-4S ferredoxin-type" evidence="6">
    <location>
        <begin position="348"/>
        <end position="382"/>
    </location>
</feature>
<dbReference type="InterPro" id="IPR017896">
    <property type="entry name" value="4Fe4S_Fe-S-bd"/>
</dbReference>
<dbReference type="Gene3D" id="3.50.50.60">
    <property type="entry name" value="FAD/NAD(P)-binding domain"/>
    <property type="match status" value="1"/>
</dbReference>
<dbReference type="AlphaFoldDB" id="B8DK01"/>
<dbReference type="OrthoDB" id="9803192at2"/>
<keyword evidence="1" id="KW-0004">4Fe-4S</keyword>
<dbReference type="InterPro" id="IPR051460">
    <property type="entry name" value="HdrC_iron-sulfur_subunit"/>
</dbReference>
<protein>
    <recommendedName>
        <fullName evidence="6">4Fe-4S ferredoxin-type domain-containing protein</fullName>
    </recommendedName>
</protein>
<dbReference type="PANTHER" id="PTHR43255:SF1">
    <property type="entry name" value="IRON-SULFUR-BINDING OXIDOREDUCTASE FADF-RELATED"/>
    <property type="match status" value="1"/>
</dbReference>
<dbReference type="HOGENOM" id="CLU_363603_0_0_7"/>
<dbReference type="KEGG" id="dvm:DvMF_0640"/>
<dbReference type="InterPro" id="IPR028261">
    <property type="entry name" value="DPD_II"/>
</dbReference>
<dbReference type="eggNOG" id="COG0493">
    <property type="taxonomic scope" value="Bacteria"/>
</dbReference>
<dbReference type="SUPFAM" id="SSF51905">
    <property type="entry name" value="FAD/NAD(P)-binding domain"/>
    <property type="match status" value="1"/>
</dbReference>
<accession>B8DK01</accession>
<proteinExistence type="predicted"/>
<evidence type="ECO:0000256" key="4">
    <source>
        <dbReference type="ARBA" id="ARBA00023004"/>
    </source>
</evidence>
<dbReference type="PROSITE" id="PS00198">
    <property type="entry name" value="4FE4S_FER_1"/>
    <property type="match status" value="1"/>
</dbReference>
<dbReference type="eggNOG" id="COG0247">
    <property type="taxonomic scope" value="Bacteria"/>
</dbReference>
<keyword evidence="2" id="KW-0479">Metal-binding</keyword>
<evidence type="ECO:0000256" key="2">
    <source>
        <dbReference type="ARBA" id="ARBA00022723"/>
    </source>
</evidence>
<organism evidence="7">
    <name type="scientific">Nitratidesulfovibrio vulgaris (strain DSM 19637 / Miyazaki F)</name>
    <name type="common">Desulfovibrio vulgaris</name>
    <dbReference type="NCBI Taxonomy" id="883"/>
    <lineage>
        <taxon>Bacteria</taxon>
        <taxon>Pseudomonadati</taxon>
        <taxon>Thermodesulfobacteriota</taxon>
        <taxon>Desulfovibrionia</taxon>
        <taxon>Desulfovibrionales</taxon>
        <taxon>Desulfovibrionaceae</taxon>
        <taxon>Nitratidesulfovibrio</taxon>
    </lineage>
</organism>
<dbReference type="GO" id="GO:0005886">
    <property type="term" value="C:plasma membrane"/>
    <property type="evidence" value="ECO:0007669"/>
    <property type="project" value="TreeGrafter"/>
</dbReference>
<dbReference type="PROSITE" id="PS51379">
    <property type="entry name" value="4FE4S_FER_2"/>
    <property type="match status" value="1"/>
</dbReference>
<evidence type="ECO:0000256" key="1">
    <source>
        <dbReference type="ARBA" id="ARBA00022485"/>
    </source>
</evidence>
<dbReference type="InterPro" id="IPR009051">
    <property type="entry name" value="Helical_ferredxn"/>
</dbReference>
<evidence type="ECO:0000313" key="7">
    <source>
        <dbReference type="EMBL" id="ACL07597.1"/>
    </source>
</evidence>
<evidence type="ECO:0000256" key="3">
    <source>
        <dbReference type="ARBA" id="ARBA00023002"/>
    </source>
</evidence>
<keyword evidence="5" id="KW-0411">Iron-sulfur</keyword>
<dbReference type="Pfam" id="PF14691">
    <property type="entry name" value="Fer4_20"/>
    <property type="match status" value="1"/>
</dbReference>
<dbReference type="STRING" id="883.DvMF_0640"/>
<dbReference type="GO" id="GO:0046872">
    <property type="term" value="F:metal ion binding"/>
    <property type="evidence" value="ECO:0007669"/>
    <property type="project" value="UniProtKB-KW"/>
</dbReference>
<dbReference type="EMBL" id="CP001197">
    <property type="protein sequence ID" value="ACL07597.1"/>
    <property type="molecule type" value="Genomic_DNA"/>
</dbReference>
<dbReference type="InterPro" id="IPR054656">
    <property type="entry name" value="DVU_1557-like"/>
</dbReference>
<reference evidence="7" key="1">
    <citation type="submission" date="2008-10" db="EMBL/GenBank/DDBJ databases">
        <title>Complete sequence of Desulfovibrio vulgaris str. 'Miyazaki F'.</title>
        <authorList>
            <person name="Lucas S."/>
            <person name="Copeland A."/>
            <person name="Lapidus A."/>
            <person name="Glavina del Rio T."/>
            <person name="Dalin E."/>
            <person name="Tice H."/>
            <person name="Bruce D."/>
            <person name="Goodwin L."/>
            <person name="Pitluck S."/>
            <person name="Sims D."/>
            <person name="Brettin T."/>
            <person name="Detter J.C."/>
            <person name="Han C."/>
            <person name="Larimer F."/>
            <person name="Land M."/>
            <person name="Hauser L."/>
            <person name="Kyrpides N."/>
            <person name="Mikhailova N."/>
            <person name="Hazen T.C."/>
            <person name="Richardson P."/>
        </authorList>
    </citation>
    <scope>NUCLEOTIDE SEQUENCE</scope>
    <source>
        <strain evidence="7">Miyazaki F</strain>
    </source>
</reference>
<dbReference type="Pfam" id="PF13534">
    <property type="entry name" value="Fer4_17"/>
    <property type="match status" value="1"/>
</dbReference>
<keyword evidence="3" id="KW-0560">Oxidoreductase</keyword>
<gene>
    <name evidence="7" type="ordered locus">DvMF_0640</name>
</gene>
<evidence type="ECO:0000256" key="5">
    <source>
        <dbReference type="ARBA" id="ARBA00023014"/>
    </source>
</evidence>
<name>B8DK01_NITV9</name>
<dbReference type="NCBIfam" id="NF045663">
    <property type="entry name" value="diclust_near_Sec"/>
    <property type="match status" value="1"/>
</dbReference>
<dbReference type="PANTHER" id="PTHR43255">
    <property type="entry name" value="IRON-SULFUR-BINDING OXIDOREDUCTASE FADF-RELATED-RELATED"/>
    <property type="match status" value="1"/>
</dbReference>
<keyword evidence="4" id="KW-0408">Iron</keyword>
<dbReference type="InterPro" id="IPR004017">
    <property type="entry name" value="Cys_rich_dom"/>
</dbReference>
<dbReference type="InterPro" id="IPR055902">
    <property type="entry name" value="DUF7479"/>
</dbReference>
<dbReference type="GO" id="GO:0016491">
    <property type="term" value="F:oxidoreductase activity"/>
    <property type="evidence" value="ECO:0007669"/>
    <property type="project" value="UniProtKB-KW"/>
</dbReference>
<evidence type="ECO:0000259" key="6">
    <source>
        <dbReference type="PROSITE" id="PS51379"/>
    </source>
</evidence>
<dbReference type="NCBIfam" id="NF045645">
    <property type="entry name" value="DVU_1557_fam"/>
    <property type="match status" value="1"/>
</dbReference>
<dbReference type="Pfam" id="PF24292">
    <property type="entry name" value="DUF7479"/>
    <property type="match status" value="1"/>
</dbReference>
<dbReference type="InterPro" id="IPR017900">
    <property type="entry name" value="4Fe4S_Fe_S_CS"/>
</dbReference>
<dbReference type="Pfam" id="PF02754">
    <property type="entry name" value="CCG"/>
    <property type="match status" value="2"/>
</dbReference>
<dbReference type="InterPro" id="IPR036188">
    <property type="entry name" value="FAD/NAD-bd_sf"/>
</dbReference>
<dbReference type="GO" id="GO:0051539">
    <property type="term" value="F:4 iron, 4 sulfur cluster binding"/>
    <property type="evidence" value="ECO:0007669"/>
    <property type="project" value="UniProtKB-KW"/>
</dbReference>